<organism evidence="6 7">
    <name type="scientific">Thermogutta terrifontis</name>
    <dbReference type="NCBI Taxonomy" id="1331910"/>
    <lineage>
        <taxon>Bacteria</taxon>
        <taxon>Pseudomonadati</taxon>
        <taxon>Planctomycetota</taxon>
        <taxon>Planctomycetia</taxon>
        <taxon>Pirellulales</taxon>
        <taxon>Thermoguttaceae</taxon>
        <taxon>Thermogutta</taxon>
    </lineage>
</organism>
<dbReference type="EMBL" id="CP018477">
    <property type="protein sequence ID" value="ASV74633.1"/>
    <property type="molecule type" value="Genomic_DNA"/>
</dbReference>
<keyword evidence="3 6" id="KW-0378">Hydrolase</keyword>
<keyword evidence="4" id="KW-0106">Calcium</keyword>
<evidence type="ECO:0000256" key="3">
    <source>
        <dbReference type="ARBA" id="ARBA00022801"/>
    </source>
</evidence>
<dbReference type="KEGG" id="ttf:THTE_2031"/>
<accession>A0A286RFA7</accession>
<keyword evidence="2" id="KW-0479">Metal-binding</keyword>
<dbReference type="PROSITE" id="PS00523">
    <property type="entry name" value="SULFATASE_1"/>
    <property type="match status" value="1"/>
</dbReference>
<comment type="similarity">
    <text evidence="1">Belongs to the sulfatase family.</text>
</comment>
<dbReference type="Gene3D" id="3.30.1120.10">
    <property type="match status" value="1"/>
</dbReference>
<dbReference type="AlphaFoldDB" id="A0A286RFA7"/>
<sequence length="513" mass="57172">MRGLSATIRCCNKRKHLALGLALALCWGWMPQGGQTHAEESRKANPPHIVLILADDLGYGDLSCLNPESKIATPRIDQLAREGMIFTDAHTPSSVCTPTRYGLLTGRYAWRTRLQRGVLLGFDRPLIEPNRMTLASLLRSHGYRTACVGKWHLGLGWQSPTGQPVTDSDGTTNDPGVDYSKPLTEGPLTVGFDYFFGIAASLDMAPYCYIENDHVTQPPTEDTKGRDFPFNWRPGKKAQDFAHEEVLPTLTEKAIAWLRSCRRESPDQPVFLYFALTAPHTPVLPLSQYHGKSRAGEYGDFVVQVDDCVGKVLDALDDLGMRQNTLVIVTSDNGSTMTIRPFFQKFNHATNYHFRGQKSDIWEGGHRVPFIVRWPGHVPPGSQCSRTICLTDCLATFAELMGTSLPENAGEDSVSFLNLLTNPEASWERPPVVMHSVDGHFAIREGDWKLLLCRGSGGWSLPENKVPESAPPAQLYNLREDIGEKNNLFHHYPNIVARLSKLLENIRESGHSR</sequence>
<dbReference type="GO" id="GO:0047753">
    <property type="term" value="F:choline-sulfatase activity"/>
    <property type="evidence" value="ECO:0007669"/>
    <property type="project" value="UniProtKB-EC"/>
</dbReference>
<dbReference type="EC" id="3.1.6.6" evidence="6"/>
<dbReference type="PANTHER" id="PTHR42693">
    <property type="entry name" value="ARYLSULFATASE FAMILY MEMBER"/>
    <property type="match status" value="1"/>
</dbReference>
<evidence type="ECO:0000256" key="2">
    <source>
        <dbReference type="ARBA" id="ARBA00022723"/>
    </source>
</evidence>
<feature type="domain" description="Sulfatase N-terminal" evidence="5">
    <location>
        <begin position="47"/>
        <end position="402"/>
    </location>
</feature>
<dbReference type="InterPro" id="IPR024607">
    <property type="entry name" value="Sulfatase_CS"/>
</dbReference>
<evidence type="ECO:0000256" key="4">
    <source>
        <dbReference type="ARBA" id="ARBA00022837"/>
    </source>
</evidence>
<dbReference type="InterPro" id="IPR000917">
    <property type="entry name" value="Sulfatase_N"/>
</dbReference>
<dbReference type="GO" id="GO:0046872">
    <property type="term" value="F:metal ion binding"/>
    <property type="evidence" value="ECO:0007669"/>
    <property type="project" value="UniProtKB-KW"/>
</dbReference>
<dbReference type="Gene3D" id="3.40.720.10">
    <property type="entry name" value="Alkaline Phosphatase, subunit A"/>
    <property type="match status" value="1"/>
</dbReference>
<evidence type="ECO:0000259" key="5">
    <source>
        <dbReference type="Pfam" id="PF00884"/>
    </source>
</evidence>
<keyword evidence="7" id="KW-1185">Reference proteome</keyword>
<name>A0A286RFA7_9BACT</name>
<dbReference type="Pfam" id="PF00884">
    <property type="entry name" value="Sulfatase"/>
    <property type="match status" value="1"/>
</dbReference>
<evidence type="ECO:0000313" key="6">
    <source>
        <dbReference type="EMBL" id="ASV74633.1"/>
    </source>
</evidence>
<dbReference type="Proteomes" id="UP000215086">
    <property type="component" value="Chromosome"/>
</dbReference>
<protein>
    <submittedName>
        <fullName evidence="6">Choline-sulfatase</fullName>
        <ecNumber evidence="6">3.1.6.6</ecNumber>
    </submittedName>
</protein>
<dbReference type="GO" id="GO:0004065">
    <property type="term" value="F:arylsulfatase activity"/>
    <property type="evidence" value="ECO:0007669"/>
    <property type="project" value="TreeGrafter"/>
</dbReference>
<dbReference type="SUPFAM" id="SSF53649">
    <property type="entry name" value="Alkaline phosphatase-like"/>
    <property type="match status" value="1"/>
</dbReference>
<dbReference type="PROSITE" id="PS00149">
    <property type="entry name" value="SULFATASE_2"/>
    <property type="match status" value="1"/>
</dbReference>
<evidence type="ECO:0000256" key="1">
    <source>
        <dbReference type="ARBA" id="ARBA00008779"/>
    </source>
</evidence>
<dbReference type="InterPro" id="IPR050738">
    <property type="entry name" value="Sulfatase"/>
</dbReference>
<dbReference type="CDD" id="cd16143">
    <property type="entry name" value="ARS_like"/>
    <property type="match status" value="1"/>
</dbReference>
<proteinExistence type="inferred from homology"/>
<evidence type="ECO:0000313" key="7">
    <source>
        <dbReference type="Proteomes" id="UP000215086"/>
    </source>
</evidence>
<dbReference type="InterPro" id="IPR017850">
    <property type="entry name" value="Alkaline_phosphatase_core_sf"/>
</dbReference>
<reference evidence="6 7" key="1">
    <citation type="journal article" name="Front. Microbiol.">
        <title>Sugar Metabolism of the First Thermophilic Planctomycete Thermogutta terrifontis: Comparative Genomic and Transcriptomic Approaches.</title>
        <authorList>
            <person name="Elcheninov A.G."/>
            <person name="Menzel P."/>
            <person name="Gudbergsdottir S.R."/>
            <person name="Slesarev A.I."/>
            <person name="Kadnikov V.V."/>
            <person name="Krogh A."/>
            <person name="Bonch-Osmolovskaya E.A."/>
            <person name="Peng X."/>
            <person name="Kublanov I.V."/>
        </authorList>
    </citation>
    <scope>NUCLEOTIDE SEQUENCE [LARGE SCALE GENOMIC DNA]</scope>
    <source>
        <strain evidence="6 7">R1</strain>
    </source>
</reference>
<dbReference type="PANTHER" id="PTHR42693:SF53">
    <property type="entry name" value="ENDO-4-O-SULFATASE"/>
    <property type="match status" value="1"/>
</dbReference>
<gene>
    <name evidence="6" type="ORF">THTE_2031</name>
</gene>